<keyword evidence="2" id="KW-0472">Membrane</keyword>
<evidence type="ECO:0000313" key="4">
    <source>
        <dbReference type="Proteomes" id="UP000672032"/>
    </source>
</evidence>
<evidence type="ECO:0000256" key="2">
    <source>
        <dbReference type="SAM" id="Phobius"/>
    </source>
</evidence>
<dbReference type="EMBL" id="CP063406">
    <property type="protein sequence ID" value="QSZ31482.1"/>
    <property type="molecule type" value="Genomic_DNA"/>
</dbReference>
<evidence type="ECO:0000313" key="3">
    <source>
        <dbReference type="EMBL" id="QSZ31482.1"/>
    </source>
</evidence>
<feature type="region of interest" description="Disordered" evidence="1">
    <location>
        <begin position="108"/>
        <end position="134"/>
    </location>
</feature>
<dbReference type="AlphaFoldDB" id="A0A8A3P325"/>
<keyword evidence="4" id="KW-1185">Reference proteome</keyword>
<evidence type="ECO:0000256" key="1">
    <source>
        <dbReference type="SAM" id="MobiDB-lite"/>
    </source>
</evidence>
<keyword evidence="2" id="KW-1133">Transmembrane helix</keyword>
<accession>A0A8A3P325</accession>
<dbReference type="Proteomes" id="UP000672032">
    <property type="component" value="Chromosome 2"/>
</dbReference>
<sequence>MPPITASLPSLGSAAALVIKSTTDTDLSSNTSQPMNCNDPNNSLDYTSIECQKLRKHDILIVCVLVFTLVTMILVAFWIIWGSFMKKAQEQTLGSNTTLRLDEIMEEGGNDAPPSYSMDVRTAEEGSPSPPAYTPGLEGLPSYTLLGQAVDPVTLQPINPPLAAVLNGIIHSYPELMDEGEIWRTGS</sequence>
<name>A0A8A3P325_9HELO</name>
<feature type="transmembrane region" description="Helical" evidence="2">
    <location>
        <begin position="59"/>
        <end position="81"/>
    </location>
</feature>
<proteinExistence type="predicted"/>
<keyword evidence="2" id="KW-0812">Transmembrane</keyword>
<reference evidence="3" key="1">
    <citation type="submission" date="2020-10" db="EMBL/GenBank/DDBJ databases">
        <title>Genome Sequence of Monilinia vaccinii-corymbosi Sheds Light on Mummy Berry Disease Infection of Blueberry and Mating Type.</title>
        <authorList>
            <person name="Yow A.G."/>
            <person name="Zhang Y."/>
            <person name="Bansal K."/>
            <person name="Eacker S.M."/>
            <person name="Sullivan S."/>
            <person name="Liachko I."/>
            <person name="Cubeta M.A."/>
            <person name="Rollins J.A."/>
            <person name="Ashrafi H."/>
        </authorList>
    </citation>
    <scope>NUCLEOTIDE SEQUENCE</scope>
    <source>
        <strain evidence="3">RL-1</strain>
    </source>
</reference>
<protein>
    <submittedName>
        <fullName evidence="3">Uncharacterized protein</fullName>
    </submittedName>
</protein>
<organism evidence="3 4">
    <name type="scientific">Monilinia vaccinii-corymbosi</name>
    <dbReference type="NCBI Taxonomy" id="61207"/>
    <lineage>
        <taxon>Eukaryota</taxon>
        <taxon>Fungi</taxon>
        <taxon>Dikarya</taxon>
        <taxon>Ascomycota</taxon>
        <taxon>Pezizomycotina</taxon>
        <taxon>Leotiomycetes</taxon>
        <taxon>Helotiales</taxon>
        <taxon>Sclerotiniaceae</taxon>
        <taxon>Monilinia</taxon>
    </lineage>
</organism>
<gene>
    <name evidence="3" type="ORF">DSL72_001047</name>
</gene>